<dbReference type="AlphaFoldDB" id="A0A8S1EM84"/>
<dbReference type="EMBL" id="CADEPM010000003">
    <property type="protein sequence ID" value="CAB3401912.1"/>
    <property type="molecule type" value="Genomic_DNA"/>
</dbReference>
<sequence>MKFFIVFGLFLVNTVLGFWSQSEDEVKLFRNQFVPIADNHLRLMQLYLRRGDGQSFSKLFRIPTNIAFAPETSAQELMSNAREHPICHNGLRLLLASTPEPIGANGIRFKYKTIYMKKIDNRYSKRSYSRIVTITPKPDSPSGWAITYMAQ</sequence>
<evidence type="ECO:0000256" key="1">
    <source>
        <dbReference type="SAM" id="SignalP"/>
    </source>
</evidence>
<keyword evidence="1" id="KW-0732">Signal</keyword>
<protein>
    <submittedName>
        <fullName evidence="2">Uncharacterized protein</fullName>
    </submittedName>
</protein>
<comment type="caution">
    <text evidence="2">The sequence shown here is derived from an EMBL/GenBank/DDBJ whole genome shotgun (WGS) entry which is preliminary data.</text>
</comment>
<dbReference type="Proteomes" id="UP000494206">
    <property type="component" value="Unassembled WGS sequence"/>
</dbReference>
<feature type="signal peptide" evidence="1">
    <location>
        <begin position="1"/>
        <end position="17"/>
    </location>
</feature>
<reference evidence="2 3" key="1">
    <citation type="submission" date="2020-04" db="EMBL/GenBank/DDBJ databases">
        <authorList>
            <person name="Laetsch R D."/>
            <person name="Stevens L."/>
            <person name="Kumar S."/>
            <person name="Blaxter L. M."/>
        </authorList>
    </citation>
    <scope>NUCLEOTIDE SEQUENCE [LARGE SCALE GENOMIC DNA]</scope>
</reference>
<feature type="chain" id="PRO_5035859127" evidence="1">
    <location>
        <begin position="18"/>
        <end position="151"/>
    </location>
</feature>
<proteinExistence type="predicted"/>
<name>A0A8S1EM84_9PELO</name>
<gene>
    <name evidence="2" type="ORF">CBOVIS_LOCUS4593</name>
</gene>
<evidence type="ECO:0000313" key="3">
    <source>
        <dbReference type="Proteomes" id="UP000494206"/>
    </source>
</evidence>
<organism evidence="2 3">
    <name type="scientific">Caenorhabditis bovis</name>
    <dbReference type="NCBI Taxonomy" id="2654633"/>
    <lineage>
        <taxon>Eukaryota</taxon>
        <taxon>Metazoa</taxon>
        <taxon>Ecdysozoa</taxon>
        <taxon>Nematoda</taxon>
        <taxon>Chromadorea</taxon>
        <taxon>Rhabditida</taxon>
        <taxon>Rhabditina</taxon>
        <taxon>Rhabditomorpha</taxon>
        <taxon>Rhabditoidea</taxon>
        <taxon>Rhabditidae</taxon>
        <taxon>Peloderinae</taxon>
        <taxon>Caenorhabditis</taxon>
    </lineage>
</organism>
<keyword evidence="3" id="KW-1185">Reference proteome</keyword>
<accession>A0A8S1EM84</accession>
<evidence type="ECO:0000313" key="2">
    <source>
        <dbReference type="EMBL" id="CAB3401912.1"/>
    </source>
</evidence>